<protein>
    <submittedName>
        <fullName evidence="3">Uncharacterized protein</fullName>
    </submittedName>
</protein>
<keyword evidence="4" id="KW-1185">Reference proteome</keyword>
<dbReference type="AlphaFoldDB" id="A0AAN8KGB0"/>
<dbReference type="Proteomes" id="UP001347796">
    <property type="component" value="Unassembled WGS sequence"/>
</dbReference>
<accession>A0AAN8KGB0</accession>
<comment type="caution">
    <text evidence="3">The sequence shown here is derived from an EMBL/GenBank/DDBJ whole genome shotgun (WGS) entry which is preliminary data.</text>
</comment>
<evidence type="ECO:0000256" key="1">
    <source>
        <dbReference type="SAM" id="Phobius"/>
    </source>
</evidence>
<dbReference type="EMBL" id="JAZGQO010000001">
    <property type="protein sequence ID" value="KAK6194483.1"/>
    <property type="molecule type" value="Genomic_DNA"/>
</dbReference>
<evidence type="ECO:0000313" key="3">
    <source>
        <dbReference type="EMBL" id="KAK6194483.1"/>
    </source>
</evidence>
<organism evidence="3 4">
    <name type="scientific">Patella caerulea</name>
    <name type="common">Rayed Mediterranean limpet</name>
    <dbReference type="NCBI Taxonomy" id="87958"/>
    <lineage>
        <taxon>Eukaryota</taxon>
        <taxon>Metazoa</taxon>
        <taxon>Spiralia</taxon>
        <taxon>Lophotrochozoa</taxon>
        <taxon>Mollusca</taxon>
        <taxon>Gastropoda</taxon>
        <taxon>Patellogastropoda</taxon>
        <taxon>Patelloidea</taxon>
        <taxon>Patellidae</taxon>
        <taxon>Patella</taxon>
    </lineage>
</organism>
<feature type="chain" id="PRO_5042898217" evidence="2">
    <location>
        <begin position="19"/>
        <end position="132"/>
    </location>
</feature>
<sequence>MSILLVFLWANLPFYTESIIFPGQGKPFIIIIIPSYSVSNSCIHVCFIFLLRVGVTSQIIQNGNISDEGPLIAVLDFRARRMDIFDPSDGGNATVIEAINLMGRRGGGSTGIDFNYRGNIIYWTDAITRGRL</sequence>
<feature type="signal peptide" evidence="2">
    <location>
        <begin position="1"/>
        <end position="18"/>
    </location>
</feature>
<proteinExistence type="predicted"/>
<keyword evidence="2" id="KW-0732">Signal</keyword>
<name>A0AAN8KGB0_PATCE</name>
<keyword evidence="1" id="KW-1133">Transmembrane helix</keyword>
<feature type="transmembrane region" description="Helical" evidence="1">
    <location>
        <begin position="28"/>
        <end position="51"/>
    </location>
</feature>
<evidence type="ECO:0000313" key="4">
    <source>
        <dbReference type="Proteomes" id="UP001347796"/>
    </source>
</evidence>
<reference evidence="3 4" key="1">
    <citation type="submission" date="2024-01" db="EMBL/GenBank/DDBJ databases">
        <title>The genome of the rayed Mediterranean limpet Patella caerulea (Linnaeus, 1758).</title>
        <authorList>
            <person name="Anh-Thu Weber A."/>
            <person name="Halstead-Nussloch G."/>
        </authorList>
    </citation>
    <scope>NUCLEOTIDE SEQUENCE [LARGE SCALE GENOMIC DNA]</scope>
    <source>
        <strain evidence="3">AATW-2023a</strain>
        <tissue evidence="3">Whole specimen</tissue>
    </source>
</reference>
<evidence type="ECO:0000256" key="2">
    <source>
        <dbReference type="SAM" id="SignalP"/>
    </source>
</evidence>
<keyword evidence="1" id="KW-0472">Membrane</keyword>
<gene>
    <name evidence="3" type="ORF">SNE40_000109</name>
</gene>
<keyword evidence="1" id="KW-0812">Transmembrane</keyword>